<evidence type="ECO:0000259" key="3">
    <source>
        <dbReference type="Pfam" id="PF01833"/>
    </source>
</evidence>
<gene>
    <name evidence="4" type="ORF">NCI01_00810</name>
</gene>
<feature type="domain" description="IPT/TIG" evidence="3">
    <location>
        <begin position="14"/>
        <end position="68"/>
    </location>
</feature>
<feature type="region of interest" description="Disordered" evidence="1">
    <location>
        <begin position="564"/>
        <end position="609"/>
    </location>
</feature>
<dbReference type="Proteomes" id="UP001204524">
    <property type="component" value="Unassembled WGS sequence"/>
</dbReference>
<protein>
    <submittedName>
        <fullName evidence="4">IPT/TIG domain-containing protein</fullName>
    </submittedName>
</protein>
<keyword evidence="2" id="KW-0812">Transmembrane</keyword>
<dbReference type="InterPro" id="IPR002909">
    <property type="entry name" value="IPT_dom"/>
</dbReference>
<comment type="caution">
    <text evidence="4">The sequence shown here is derived from an EMBL/GenBank/DDBJ whole genome shotgun (WGS) entry which is preliminary data.</text>
</comment>
<sequence>MDFTVSGATWDATSRTITITGTNFTSGGVTLVRLDGSTGPIDSRDQTTITIKLPGPLRDGSYTIEVVREASPEASPEVPPLSLSTTLKIGSTATDAPVIASADLDAIAHRLTLTGTGFTSAVGILNRDGSTSPPLSTTATRAVFPLQFPLSSLTGGTSTARLIHDLASYPSSDNTSFTLTLPDFRIHLTDVAYDAETRVVTVTGTGFNDRNVTTGGFRLDGTTESSPATVVSGTTATFVVPQALPAGQTVTFSLLAQDLPGSGQLVGDSTTYLVPDTPQPDPNPDPAAPLPARAWDLMLSLQDGRDWPGGTVTVSVLQEWASSNGLRIGDVRLVPGQTVQYAPDAHTDPTTGGINDPVWTGPAPTDDGVLSLPDPASWSWSADENFLGAQSPAGRVTVQFPTASLDGPWELEDDQSGRFCPRPVTIIKTIFDVDVVDTDVPGPDGAYLPRGYRVPVSERVTGTPVPADDGCAAVAADDIVELAPGESLDVPVLENDSYAGEPLVELDQSVKLPAGLSATVLSSGKVAVTPDSSLTGQIVEVPYDFFDVGGFWNEAGATLRLKVTAPSTPTPEPEPEPEPPTPTPPTPEPPKVKGPTARPDRASATYDEPVTINVARNDTFTGEYAIEVLRGTVPHGVKAKQVGNGRIVVIVPERLAGKTFSFRYEIEDETGQSDTAQITVKVAEVPVIIGGADFPMPTTTATPAIVQAAPTASEVSQLGWFGGVAGLLAVMVLLALLRERWLRGRRSA</sequence>
<dbReference type="SUPFAM" id="SSF81296">
    <property type="entry name" value="E set domains"/>
    <property type="match status" value="1"/>
</dbReference>
<dbReference type="Pfam" id="PF17963">
    <property type="entry name" value="Big_9"/>
    <property type="match status" value="1"/>
</dbReference>
<feature type="compositionally biased region" description="Pro residues" evidence="1">
    <location>
        <begin position="568"/>
        <end position="589"/>
    </location>
</feature>
<organism evidence="4 5">
    <name type="scientific">Nocardioides pinisoli</name>
    <dbReference type="NCBI Taxonomy" id="2950279"/>
    <lineage>
        <taxon>Bacteria</taxon>
        <taxon>Bacillati</taxon>
        <taxon>Actinomycetota</taxon>
        <taxon>Actinomycetes</taxon>
        <taxon>Propionibacteriales</taxon>
        <taxon>Nocardioidaceae</taxon>
        <taxon>Nocardioides</taxon>
    </lineage>
</organism>
<dbReference type="EMBL" id="JANARS010000001">
    <property type="protein sequence ID" value="MCP3420325.1"/>
    <property type="molecule type" value="Genomic_DNA"/>
</dbReference>
<feature type="transmembrane region" description="Helical" evidence="2">
    <location>
        <begin position="718"/>
        <end position="737"/>
    </location>
</feature>
<dbReference type="InterPro" id="IPR013783">
    <property type="entry name" value="Ig-like_fold"/>
</dbReference>
<dbReference type="Pfam" id="PF01833">
    <property type="entry name" value="TIG"/>
    <property type="match status" value="1"/>
</dbReference>
<evidence type="ECO:0000313" key="5">
    <source>
        <dbReference type="Proteomes" id="UP001204524"/>
    </source>
</evidence>
<keyword evidence="5" id="KW-1185">Reference proteome</keyword>
<keyword evidence="2" id="KW-1133">Transmembrane helix</keyword>
<dbReference type="Gene3D" id="2.60.40.10">
    <property type="entry name" value="Immunoglobulins"/>
    <property type="match status" value="1"/>
</dbReference>
<proteinExistence type="predicted"/>
<evidence type="ECO:0000256" key="2">
    <source>
        <dbReference type="SAM" id="Phobius"/>
    </source>
</evidence>
<dbReference type="RefSeq" id="WP_254179569.1">
    <property type="nucleotide sequence ID" value="NZ_JANARS010000001.1"/>
</dbReference>
<evidence type="ECO:0000313" key="4">
    <source>
        <dbReference type="EMBL" id="MCP3420325.1"/>
    </source>
</evidence>
<accession>A0ABT1KRH4</accession>
<reference evidence="4 5" key="1">
    <citation type="submission" date="2022-06" db="EMBL/GenBank/DDBJ databases">
        <authorList>
            <person name="So Y."/>
        </authorList>
    </citation>
    <scope>NUCLEOTIDE SEQUENCE [LARGE SCALE GENOMIC DNA]</scope>
    <source>
        <strain evidence="4 5">STR3</strain>
    </source>
</reference>
<evidence type="ECO:0000256" key="1">
    <source>
        <dbReference type="SAM" id="MobiDB-lite"/>
    </source>
</evidence>
<keyword evidence="2" id="KW-0472">Membrane</keyword>
<dbReference type="InterPro" id="IPR014756">
    <property type="entry name" value="Ig_E-set"/>
</dbReference>
<name>A0ABT1KRH4_9ACTN</name>